<organism evidence="17 18">
    <name type="scientific">Parthenolecanium corni</name>
    <dbReference type="NCBI Taxonomy" id="536013"/>
    <lineage>
        <taxon>Eukaryota</taxon>
        <taxon>Metazoa</taxon>
        <taxon>Ecdysozoa</taxon>
        <taxon>Arthropoda</taxon>
        <taxon>Hexapoda</taxon>
        <taxon>Insecta</taxon>
        <taxon>Pterygota</taxon>
        <taxon>Neoptera</taxon>
        <taxon>Paraneoptera</taxon>
        <taxon>Hemiptera</taxon>
        <taxon>Sternorrhyncha</taxon>
        <taxon>Coccoidea</taxon>
        <taxon>Coccidae</taxon>
        <taxon>Parthenolecanium</taxon>
    </lineage>
</organism>
<evidence type="ECO:0000256" key="15">
    <source>
        <dbReference type="ARBA" id="ARBA00030513"/>
    </source>
</evidence>
<dbReference type="InterPro" id="IPR016069">
    <property type="entry name" value="Translin_C"/>
</dbReference>
<comment type="similarity">
    <text evidence="3">Belongs to the translin family.</text>
</comment>
<evidence type="ECO:0000256" key="2">
    <source>
        <dbReference type="ARBA" id="ARBA00004496"/>
    </source>
</evidence>
<evidence type="ECO:0000256" key="12">
    <source>
        <dbReference type="ARBA" id="ARBA00023242"/>
    </source>
</evidence>
<keyword evidence="7" id="KW-0540">Nuclease</keyword>
<keyword evidence="6" id="KW-0963">Cytoplasm</keyword>
<gene>
    <name evidence="17" type="ORF">V9T40_011782</name>
</gene>
<evidence type="ECO:0000313" key="18">
    <source>
        <dbReference type="Proteomes" id="UP001367676"/>
    </source>
</evidence>
<comment type="subunit">
    <text evidence="4">Ring-shaped heterooctamer of six TSN and two TSNAX subunits, DNA/RNA binding occurs inside the ring.</text>
</comment>
<evidence type="ECO:0000256" key="13">
    <source>
        <dbReference type="ARBA" id="ARBA00025374"/>
    </source>
</evidence>
<evidence type="ECO:0000256" key="10">
    <source>
        <dbReference type="ARBA" id="ARBA00022884"/>
    </source>
</evidence>
<dbReference type="InterPro" id="IPR033956">
    <property type="entry name" value="Translin"/>
</dbReference>
<keyword evidence="16" id="KW-0460">Magnesium</keyword>
<dbReference type="Pfam" id="PF01997">
    <property type="entry name" value="Translin"/>
    <property type="match status" value="1"/>
</dbReference>
<evidence type="ECO:0000256" key="11">
    <source>
        <dbReference type="ARBA" id="ARBA00023125"/>
    </source>
</evidence>
<dbReference type="GO" id="GO:0005737">
    <property type="term" value="C:cytoplasm"/>
    <property type="evidence" value="ECO:0007669"/>
    <property type="project" value="UniProtKB-SubCell"/>
</dbReference>
<keyword evidence="18" id="KW-1185">Reference proteome</keyword>
<dbReference type="Gene3D" id="1.20.58.190">
    <property type="entry name" value="Translin, domain 1"/>
    <property type="match status" value="1"/>
</dbReference>
<evidence type="ECO:0000256" key="9">
    <source>
        <dbReference type="ARBA" id="ARBA00022801"/>
    </source>
</evidence>
<evidence type="ECO:0000256" key="3">
    <source>
        <dbReference type="ARBA" id="ARBA00005902"/>
    </source>
</evidence>
<dbReference type="GO" id="GO:0003723">
    <property type="term" value="F:RNA binding"/>
    <property type="evidence" value="ECO:0007669"/>
    <property type="project" value="UniProtKB-KW"/>
</dbReference>
<dbReference type="InterPro" id="IPR036081">
    <property type="entry name" value="Translin_sf"/>
</dbReference>
<evidence type="ECO:0000256" key="14">
    <source>
        <dbReference type="ARBA" id="ARBA00025410"/>
    </source>
</evidence>
<dbReference type="GO" id="GO:0003697">
    <property type="term" value="F:single-stranded DNA binding"/>
    <property type="evidence" value="ECO:0007669"/>
    <property type="project" value="InterPro"/>
</dbReference>
<dbReference type="InterPro" id="IPR002848">
    <property type="entry name" value="Translin_fam"/>
</dbReference>
<evidence type="ECO:0000256" key="4">
    <source>
        <dbReference type="ARBA" id="ARBA00011685"/>
    </source>
</evidence>
<dbReference type="GO" id="GO:0043565">
    <property type="term" value="F:sequence-specific DNA binding"/>
    <property type="evidence" value="ECO:0007669"/>
    <property type="project" value="InterPro"/>
</dbReference>
<dbReference type="Proteomes" id="UP001367676">
    <property type="component" value="Unassembled WGS sequence"/>
</dbReference>
<keyword evidence="9" id="KW-0378">Hydrolase</keyword>
<comment type="function">
    <text evidence="14">Exhibits both single-stranded and double-stranded endoribonuclease activity. May act as an activator of RNA-induced silencing complex (RISC) by facilitating endonucleolytic cleavage of the siRNA passenger strand.</text>
</comment>
<dbReference type="GO" id="GO:0016787">
    <property type="term" value="F:hydrolase activity"/>
    <property type="evidence" value="ECO:0007669"/>
    <property type="project" value="UniProtKB-KW"/>
</dbReference>
<feature type="binding site" evidence="16">
    <location>
        <position position="151"/>
    </location>
    <ligand>
        <name>Mg(2+)</name>
        <dbReference type="ChEBI" id="CHEBI:18420"/>
    </ligand>
</feature>
<proteinExistence type="inferred from homology"/>
<dbReference type="SUPFAM" id="SSF74784">
    <property type="entry name" value="Translin"/>
    <property type="match status" value="1"/>
</dbReference>
<dbReference type="GO" id="GO:0016070">
    <property type="term" value="P:RNA metabolic process"/>
    <property type="evidence" value="ECO:0007669"/>
    <property type="project" value="InterPro"/>
</dbReference>
<keyword evidence="10" id="KW-0694">RNA-binding</keyword>
<evidence type="ECO:0000256" key="16">
    <source>
        <dbReference type="PIRSR" id="PIRSR602848-1"/>
    </source>
</evidence>
<dbReference type="PANTHER" id="PTHR10741">
    <property type="entry name" value="TRANSLIN AND TRANSLIN ASSOCIATED PROTEIN X"/>
    <property type="match status" value="1"/>
</dbReference>
<accession>A0AAN9TLX8</accession>
<dbReference type="FunFam" id="1.20.58.190:FF:000001">
    <property type="entry name" value="Translin"/>
    <property type="match status" value="1"/>
</dbReference>
<keyword evidence="12" id="KW-0539">Nucleus</keyword>
<dbReference type="FunFam" id="1.20.58.200:FF:000002">
    <property type="entry name" value="Putative translin"/>
    <property type="match status" value="1"/>
</dbReference>
<keyword evidence="16" id="KW-0479">Metal-binding</keyword>
<evidence type="ECO:0000256" key="7">
    <source>
        <dbReference type="ARBA" id="ARBA00022722"/>
    </source>
</evidence>
<dbReference type="Gene3D" id="1.20.58.200">
    <property type="entry name" value="Translin, domain 2"/>
    <property type="match status" value="1"/>
</dbReference>
<protein>
    <recommendedName>
        <fullName evidence="5">Translin</fullName>
    </recommendedName>
    <alternativeName>
        <fullName evidence="15">Component 3 of promoter of RISC</fullName>
    </alternativeName>
</protein>
<dbReference type="GO" id="GO:0005634">
    <property type="term" value="C:nucleus"/>
    <property type="evidence" value="ECO:0007669"/>
    <property type="project" value="UniProtKB-SubCell"/>
</dbReference>
<comment type="subcellular location">
    <subcellularLocation>
        <location evidence="2">Cytoplasm</location>
    </subcellularLocation>
    <subcellularLocation>
        <location evidence="1">Nucleus</location>
    </subcellularLocation>
</comment>
<sequence>METIIKTFSNFQESIDSEQNTKETIKSTTKEIEEFARKMITVLQIIHQEGARDEIPTTCNRCKAILNDVKKSYAELGQLVESGLYYKFYDHWKLVTQKLCFVIALIHYLETGSLKTRAEIASTLGLKTEEKDGFHLSIEDYLFGLLMLVSELARFAVNAVTNGDYTRPIQISQFVAEINAGFRLLSLKNDGLRKRYDALKYDVKKIEEVVYDLSIRGLKSNEDAPIQESAARIVP</sequence>
<dbReference type="GO" id="GO:0004519">
    <property type="term" value="F:endonuclease activity"/>
    <property type="evidence" value="ECO:0007669"/>
    <property type="project" value="UniProtKB-KW"/>
</dbReference>
<comment type="function">
    <text evidence="13">DNA-binding protein that specifically recognizes consensus sequences at the breakpoint junctions in chromosomal translocations, mostly involving immunoglobulin (Ig)/T-cell receptor gene segments. Seems to recognize single-stranded DNA ends generated by staggered breaks occurring at recombination hot spots.</text>
</comment>
<keyword evidence="11" id="KW-0238">DNA-binding</keyword>
<reference evidence="17 18" key="1">
    <citation type="submission" date="2024-03" db="EMBL/GenBank/DDBJ databases">
        <title>Adaptation during the transition from Ophiocordyceps entomopathogen to insect associate is accompanied by gene loss and intensified selection.</title>
        <authorList>
            <person name="Ward C.M."/>
            <person name="Onetto C.A."/>
            <person name="Borneman A.R."/>
        </authorList>
    </citation>
    <scope>NUCLEOTIDE SEQUENCE [LARGE SCALE GENOMIC DNA]</scope>
    <source>
        <strain evidence="17">AWRI1</strain>
        <tissue evidence="17">Single Adult Female</tissue>
    </source>
</reference>
<keyword evidence="8" id="KW-0255">Endonuclease</keyword>
<dbReference type="InterPro" id="IPR016068">
    <property type="entry name" value="Translin_N"/>
</dbReference>
<evidence type="ECO:0000256" key="8">
    <source>
        <dbReference type="ARBA" id="ARBA00022759"/>
    </source>
</evidence>
<comment type="caution">
    <text evidence="17">The sequence shown here is derived from an EMBL/GenBank/DDBJ whole genome shotgun (WGS) entry which is preliminary data.</text>
</comment>
<evidence type="ECO:0000256" key="6">
    <source>
        <dbReference type="ARBA" id="ARBA00022490"/>
    </source>
</evidence>
<evidence type="ECO:0000313" key="17">
    <source>
        <dbReference type="EMBL" id="KAK7575496.1"/>
    </source>
</evidence>
<evidence type="ECO:0000256" key="1">
    <source>
        <dbReference type="ARBA" id="ARBA00004123"/>
    </source>
</evidence>
<dbReference type="CDD" id="cd14819">
    <property type="entry name" value="Translin"/>
    <property type="match status" value="1"/>
</dbReference>
<dbReference type="EMBL" id="JBBCAQ010000036">
    <property type="protein sequence ID" value="KAK7575496.1"/>
    <property type="molecule type" value="Genomic_DNA"/>
</dbReference>
<name>A0AAN9TLX8_9HEMI</name>
<dbReference type="AlphaFoldDB" id="A0AAN9TLX8"/>
<evidence type="ECO:0000256" key="5">
    <source>
        <dbReference type="ARBA" id="ARBA00022196"/>
    </source>
</evidence>
<dbReference type="GO" id="GO:0046872">
    <property type="term" value="F:metal ion binding"/>
    <property type="evidence" value="ECO:0007669"/>
    <property type="project" value="UniProtKB-KW"/>
</dbReference>